<proteinExistence type="predicted"/>
<dbReference type="KEGG" id="apro:F751_1411"/>
<dbReference type="Proteomes" id="UP000028924">
    <property type="component" value="Unassembled WGS sequence"/>
</dbReference>
<evidence type="ECO:0000313" key="2">
    <source>
        <dbReference type="Proteomes" id="UP000028924"/>
    </source>
</evidence>
<reference evidence="1 2" key="1">
    <citation type="journal article" date="2014" name="BMC Genomics">
        <title>Oil accumulation mechanisms of the oleaginous microalga Chlorella protothecoides revealed through its genome, transcriptomes, and proteomes.</title>
        <authorList>
            <person name="Gao C."/>
            <person name="Wang Y."/>
            <person name="Shen Y."/>
            <person name="Yan D."/>
            <person name="He X."/>
            <person name="Dai J."/>
            <person name="Wu Q."/>
        </authorList>
    </citation>
    <scope>NUCLEOTIDE SEQUENCE [LARGE SCALE GENOMIC DNA]</scope>
    <source>
        <strain evidence="1 2">0710</strain>
    </source>
</reference>
<keyword evidence="2" id="KW-1185">Reference proteome</keyword>
<dbReference type="GeneID" id="23612802"/>
<dbReference type="RefSeq" id="XP_011397032.1">
    <property type="nucleotide sequence ID" value="XM_011398730.1"/>
</dbReference>
<dbReference type="AlphaFoldDB" id="A0A087SEJ2"/>
<dbReference type="EMBL" id="KL662105">
    <property type="protein sequence ID" value="KFM24146.1"/>
    <property type="molecule type" value="Genomic_DNA"/>
</dbReference>
<name>A0A087SEJ2_AUXPR</name>
<accession>A0A087SEJ2</accession>
<organism evidence="1 2">
    <name type="scientific">Auxenochlorella protothecoides</name>
    <name type="common">Green microalga</name>
    <name type="synonym">Chlorella protothecoides</name>
    <dbReference type="NCBI Taxonomy" id="3075"/>
    <lineage>
        <taxon>Eukaryota</taxon>
        <taxon>Viridiplantae</taxon>
        <taxon>Chlorophyta</taxon>
        <taxon>core chlorophytes</taxon>
        <taxon>Trebouxiophyceae</taxon>
        <taxon>Chlorellales</taxon>
        <taxon>Chlorellaceae</taxon>
        <taxon>Auxenochlorella</taxon>
    </lineage>
</organism>
<evidence type="ECO:0000313" key="1">
    <source>
        <dbReference type="EMBL" id="KFM24146.1"/>
    </source>
</evidence>
<gene>
    <name evidence="1" type="ORF">F751_1411</name>
</gene>
<protein>
    <submittedName>
        <fullName evidence="1">Uncharacterized protein</fullName>
    </submittedName>
</protein>
<sequence>MRRARRESRSAGSDGRRQLQTKLQATCPSSGHLIDDTLFRESTVEASNEASIGIRSRHVAPSCICDFFCTCLLAFSPEHKYPCSEAICTVVGAG</sequence>